<reference evidence="1" key="1">
    <citation type="journal article" date="2021" name="Proc. Natl. Acad. Sci. U.S.A.">
        <title>Three genomes in the algal genus Volvox reveal the fate of a haploid sex-determining region after a transition to homothallism.</title>
        <authorList>
            <person name="Yamamoto K."/>
            <person name="Hamaji T."/>
            <person name="Kawai-Toyooka H."/>
            <person name="Matsuzaki R."/>
            <person name="Takahashi F."/>
            <person name="Nishimura Y."/>
            <person name="Kawachi M."/>
            <person name="Noguchi H."/>
            <person name="Minakuchi Y."/>
            <person name="Umen J.G."/>
            <person name="Toyoda A."/>
            <person name="Nozaki H."/>
        </authorList>
    </citation>
    <scope>NUCLEOTIDE SEQUENCE</scope>
    <source>
        <strain evidence="1">NIES-3780</strain>
    </source>
</reference>
<organism evidence="1 2">
    <name type="scientific">Volvox africanus</name>
    <dbReference type="NCBI Taxonomy" id="51714"/>
    <lineage>
        <taxon>Eukaryota</taxon>
        <taxon>Viridiplantae</taxon>
        <taxon>Chlorophyta</taxon>
        <taxon>core chlorophytes</taxon>
        <taxon>Chlorophyceae</taxon>
        <taxon>CS clade</taxon>
        <taxon>Chlamydomonadales</taxon>
        <taxon>Volvocaceae</taxon>
        <taxon>Volvox</taxon>
    </lineage>
</organism>
<dbReference type="Proteomes" id="UP000747399">
    <property type="component" value="Unassembled WGS sequence"/>
</dbReference>
<protein>
    <submittedName>
        <fullName evidence="1">Uncharacterized protein</fullName>
    </submittedName>
</protein>
<accession>A0A8J4BFD3</accession>
<proteinExistence type="predicted"/>
<gene>
    <name evidence="1" type="ORF">Vafri_14778</name>
</gene>
<name>A0A8J4BFD3_9CHLO</name>
<comment type="caution">
    <text evidence="1">The sequence shown here is derived from an EMBL/GenBank/DDBJ whole genome shotgun (WGS) entry which is preliminary data.</text>
</comment>
<evidence type="ECO:0000313" key="2">
    <source>
        <dbReference type="Proteomes" id="UP000747399"/>
    </source>
</evidence>
<dbReference type="EMBL" id="BNCO01000038">
    <property type="protein sequence ID" value="GIL60134.1"/>
    <property type="molecule type" value="Genomic_DNA"/>
</dbReference>
<dbReference type="AlphaFoldDB" id="A0A8J4BFD3"/>
<sequence>MAHTTRVDNSLNPNVRHIYSFHTREQWPQPSSSYTVFHGERPELPPYIPKYTITPGTAALASRHGSSPYSFRATAERVGSAPDGSATYRYSSSSTGGSLNGTGKLFSNTLGSSGLPPVAYKSYITEYVDEYREPVAHLDTLKTLTQKFNTTGGTNVTKRSTRSDGLPKYESRVVAF</sequence>
<keyword evidence="2" id="KW-1185">Reference proteome</keyword>
<evidence type="ECO:0000313" key="1">
    <source>
        <dbReference type="EMBL" id="GIL60134.1"/>
    </source>
</evidence>